<name>A0A2I2L511_9VIRU</name>
<gene>
    <name evidence="3" type="ORF">ORPV_702</name>
</gene>
<dbReference type="PROSITE" id="PS50097">
    <property type="entry name" value="BTB"/>
    <property type="match status" value="1"/>
</dbReference>
<dbReference type="SMART" id="SM00225">
    <property type="entry name" value="BTB"/>
    <property type="match status" value="1"/>
</dbReference>
<protein>
    <submittedName>
        <fullName evidence="3">SKP1/BTB/POZ domain-containing protein</fullName>
    </submittedName>
</protein>
<feature type="domain" description="BTB" evidence="2">
    <location>
        <begin position="14"/>
        <end position="82"/>
    </location>
</feature>
<dbReference type="Gene3D" id="3.30.710.10">
    <property type="entry name" value="Potassium Channel Kv1.1, Chain A"/>
    <property type="match status" value="1"/>
</dbReference>
<dbReference type="CDD" id="cd18186">
    <property type="entry name" value="BTB_POZ_ZBTB_KLHL-like"/>
    <property type="match status" value="1"/>
</dbReference>
<comment type="similarity">
    <text evidence="1">Belongs to the mimivirus BTB/WD family.</text>
</comment>
<keyword evidence="4" id="KW-1185">Reference proteome</keyword>
<evidence type="ECO:0000256" key="1">
    <source>
        <dbReference type="ARBA" id="ARBA00006497"/>
    </source>
</evidence>
<reference evidence="3" key="1">
    <citation type="submission" date="2017-08" db="EMBL/GenBank/DDBJ databases">
        <authorList>
            <consortium name="Urmite Genomes"/>
        </authorList>
    </citation>
    <scope>NUCLEOTIDE SEQUENCE [LARGE SCALE GENOMIC DNA]</scope>
    <source>
        <strain evidence="3">IHUMI-LCC2</strain>
    </source>
</reference>
<dbReference type="RefSeq" id="YP_009448908.1">
    <property type="nucleotide sequence ID" value="NC_036594.1"/>
</dbReference>
<dbReference type="SUPFAM" id="SSF54695">
    <property type="entry name" value="POZ domain"/>
    <property type="match status" value="1"/>
</dbReference>
<dbReference type="KEGG" id="vg:35382520"/>
<evidence type="ECO:0000313" key="4">
    <source>
        <dbReference type="Proteomes" id="UP000236316"/>
    </source>
</evidence>
<dbReference type="Pfam" id="PF00651">
    <property type="entry name" value="BTB"/>
    <property type="match status" value="1"/>
</dbReference>
<dbReference type="InterPro" id="IPR011333">
    <property type="entry name" value="SKP1/BTB/POZ_sf"/>
</dbReference>
<evidence type="ECO:0000259" key="2">
    <source>
        <dbReference type="PROSITE" id="PS50097"/>
    </source>
</evidence>
<dbReference type="Proteomes" id="UP000236316">
    <property type="component" value="Segment"/>
</dbReference>
<dbReference type="EMBL" id="LT906555">
    <property type="protein sequence ID" value="SNW62606.1"/>
    <property type="molecule type" value="Genomic_DNA"/>
</dbReference>
<sequence length="168" mass="20609">MLQKKDLYNNPTFSDLKIKCNDEVKEWHAHKVIVCTYSNMLYTKFTINMKDKNDDIVYVDWEPSVTEFILRFMYDDNYDINREDYNNMEWKLKLYSACHYWEIPKLCLKIEQDIKDVIFNYDLNKDEDRNSLNDLYNNSILYENIRELIYDFISGCYEMLFRKKLQSM</sequence>
<evidence type="ECO:0000313" key="3">
    <source>
        <dbReference type="EMBL" id="SNW62606.1"/>
    </source>
</evidence>
<dbReference type="GeneID" id="35382520"/>
<proteinExistence type="inferred from homology"/>
<organism evidence="3">
    <name type="scientific">Orpheovirus IHUMI-LCC2</name>
    <dbReference type="NCBI Taxonomy" id="2023057"/>
    <lineage>
        <taxon>Viruses</taxon>
        <taxon>Varidnaviria</taxon>
        <taxon>Bamfordvirae</taxon>
        <taxon>Nucleocytoviricota</taxon>
        <taxon>Megaviricetes</taxon>
        <taxon>Pimascovirales</taxon>
        <taxon>Ocovirineae</taxon>
        <taxon>Orpheoviridae</taxon>
        <taxon>Alphaorpheovirus</taxon>
        <taxon>Alphaorpheovirus massiliense</taxon>
    </lineage>
</organism>
<dbReference type="InterPro" id="IPR000210">
    <property type="entry name" value="BTB/POZ_dom"/>
</dbReference>
<accession>A0A2I2L511</accession>